<dbReference type="Proteomes" id="UP000598227">
    <property type="component" value="Unassembled WGS sequence"/>
</dbReference>
<proteinExistence type="inferred from homology"/>
<evidence type="ECO:0000256" key="6">
    <source>
        <dbReference type="HAMAP-Rule" id="MF_01844"/>
    </source>
</evidence>
<comment type="function">
    <text evidence="6">Na(+)/H(+) antiporter that extrudes sodium in exchange for external protons.</text>
</comment>
<dbReference type="NCBIfam" id="NF007111">
    <property type="entry name" value="PRK09560.1"/>
    <property type="match status" value="1"/>
</dbReference>
<keyword evidence="5 6" id="KW-0472">Membrane</keyword>
<feature type="transmembrane region" description="Helical" evidence="6">
    <location>
        <begin position="178"/>
        <end position="194"/>
    </location>
</feature>
<feature type="transmembrane region" description="Helical" evidence="6">
    <location>
        <begin position="51"/>
        <end position="71"/>
    </location>
</feature>
<feature type="transmembrane region" description="Helical" evidence="6">
    <location>
        <begin position="92"/>
        <end position="114"/>
    </location>
</feature>
<evidence type="ECO:0000256" key="2">
    <source>
        <dbReference type="ARBA" id="ARBA00022475"/>
    </source>
</evidence>
<feature type="transmembrane region" description="Helical" evidence="6">
    <location>
        <begin position="120"/>
        <end position="142"/>
    </location>
</feature>
<comment type="catalytic activity">
    <reaction evidence="6">
        <text>Na(+)(in) + 2 H(+)(out) = Na(+)(out) + 2 H(+)(in)</text>
        <dbReference type="Rhea" id="RHEA:29251"/>
        <dbReference type="ChEBI" id="CHEBI:15378"/>
        <dbReference type="ChEBI" id="CHEBI:29101"/>
    </reaction>
</comment>
<dbReference type="RefSeq" id="WP_192567428.1">
    <property type="nucleotide sequence ID" value="NZ_JACZEP010000005.1"/>
</dbReference>
<dbReference type="InterPro" id="IPR004670">
    <property type="entry name" value="NhaA"/>
</dbReference>
<keyword evidence="6" id="KW-0739">Sodium transport</keyword>
<feature type="transmembrane region" description="Helical" evidence="6">
    <location>
        <begin position="288"/>
        <end position="312"/>
    </location>
</feature>
<feature type="transmembrane region" description="Helical" evidence="6">
    <location>
        <begin position="258"/>
        <end position="276"/>
    </location>
</feature>
<comment type="similarity">
    <text evidence="6">Belongs to the NhaA Na(+)/H(+) (TC 2.A.33) antiporter family.</text>
</comment>
<feature type="transmembrane region" description="Helical" evidence="6">
    <location>
        <begin position="324"/>
        <end position="350"/>
    </location>
</feature>
<evidence type="ECO:0000313" key="8">
    <source>
        <dbReference type="Proteomes" id="UP000598227"/>
    </source>
</evidence>
<keyword evidence="8" id="KW-1185">Reference proteome</keyword>
<organism evidence="7 8">
    <name type="scientific">Aminobacter carboxidus</name>
    <dbReference type="NCBI Taxonomy" id="376165"/>
    <lineage>
        <taxon>Bacteria</taxon>
        <taxon>Pseudomonadati</taxon>
        <taxon>Pseudomonadota</taxon>
        <taxon>Alphaproteobacteria</taxon>
        <taxon>Hyphomicrobiales</taxon>
        <taxon>Phyllobacteriaceae</taxon>
        <taxon>Aminobacter</taxon>
    </lineage>
</organism>
<reference evidence="7 8" key="1">
    <citation type="submission" date="2020-09" db="EMBL/GenBank/DDBJ databases">
        <title>Draft Genome Sequence of Aminobacter carboxidus type strain DSM 1086, a soil Gram-negative carboxydobacterium.</title>
        <authorList>
            <person name="Turrini P."/>
            <person name="Tescari M."/>
            <person name="Artuso I."/>
            <person name="Lugli G.A."/>
            <person name="Frangipani E."/>
            <person name="Ventura M."/>
            <person name="Visca P."/>
        </authorList>
    </citation>
    <scope>NUCLEOTIDE SEQUENCE [LARGE SCALE GENOMIC DNA]</scope>
    <source>
        <strain evidence="7 8">DSM 1086</strain>
    </source>
</reference>
<dbReference type="NCBIfam" id="NF007112">
    <property type="entry name" value="PRK09561.1"/>
    <property type="match status" value="1"/>
</dbReference>
<evidence type="ECO:0000256" key="3">
    <source>
        <dbReference type="ARBA" id="ARBA00022692"/>
    </source>
</evidence>
<dbReference type="InterPro" id="IPR023171">
    <property type="entry name" value="Na/H_antiporter_dom_sf"/>
</dbReference>
<dbReference type="NCBIfam" id="TIGR00773">
    <property type="entry name" value="NhaA"/>
    <property type="match status" value="1"/>
</dbReference>
<keyword evidence="6" id="KW-0915">Sodium</keyword>
<dbReference type="Pfam" id="PF06965">
    <property type="entry name" value="Na_H_antiport_1"/>
    <property type="match status" value="1"/>
</dbReference>
<evidence type="ECO:0000256" key="1">
    <source>
        <dbReference type="ARBA" id="ARBA00004429"/>
    </source>
</evidence>
<keyword evidence="6" id="KW-0813">Transport</keyword>
<keyword evidence="6" id="KW-0406">Ion transport</keyword>
<name>A0ABR9GR50_9HYPH</name>
<dbReference type="EMBL" id="JACZEP010000005">
    <property type="protein sequence ID" value="MBE1206162.1"/>
    <property type="molecule type" value="Genomic_DNA"/>
</dbReference>
<dbReference type="PANTHER" id="PTHR30341:SF0">
    <property type="entry name" value="NA(+)_H(+) ANTIPORTER NHAA"/>
    <property type="match status" value="1"/>
</dbReference>
<keyword evidence="3 6" id="KW-0812">Transmembrane</keyword>
<feature type="transmembrane region" description="Helical" evidence="6">
    <location>
        <begin position="21"/>
        <end position="39"/>
    </location>
</feature>
<sequence length="393" mass="41559">MLNGKWFRDGSLPLETEAAGGLILMLVTALALAFANLPAAQFFSDLLHSDVLGLSILHWVNDGLMAVFFLLMGLDIKRELLVGQLATWQRRALPGIAAVGGMIMPAAIFVAINWGQGVNLRGWAIPSATDIAFALAVISLLGRRVPIGLKVFLTAVAILDDLGAVLIIALFYTSELSLWNLGMAVSTFTALVALNRTGVKYLAPYLILGAVLWSFVLNSGVHATVAGIAVALTIPMGISSSDSPSTPLFRLHHALGPWVAYLVVPMFGFANAGVSFSELSLSSVLNPVPLGSALGLFLGKQVGIFTFAWLAIKAGVAELPRHASWLHLYGVAVLCGIGFTMSLFIGFLAYPESETLQTETKVGVLLGSLFSGAVGWAVVRFASAKMPSKALHS</sequence>
<accession>A0ABR9GR50</accession>
<gene>
    <name evidence="6 7" type="primary">nhaA</name>
    <name evidence="7" type="ORF">IHE39_17865</name>
</gene>
<dbReference type="HAMAP" id="MF_01844">
    <property type="entry name" value="NhaA"/>
    <property type="match status" value="1"/>
</dbReference>
<dbReference type="Gene3D" id="1.20.1530.10">
    <property type="entry name" value="Na+/H+ antiporter like domain"/>
    <property type="match status" value="1"/>
</dbReference>
<feature type="transmembrane region" description="Helical" evidence="6">
    <location>
        <begin position="151"/>
        <end position="172"/>
    </location>
</feature>
<protein>
    <recommendedName>
        <fullName evidence="6">Na(+)/H(+) antiporter NhaA</fullName>
    </recommendedName>
    <alternativeName>
        <fullName evidence="6">Sodium/proton antiporter NhaA</fullName>
    </alternativeName>
</protein>
<comment type="subcellular location">
    <subcellularLocation>
        <location evidence="1">Cell inner membrane</location>
        <topology evidence="1">Multi-pass membrane protein</topology>
    </subcellularLocation>
    <subcellularLocation>
        <location evidence="6">Cell membrane</location>
        <topology evidence="6">Multi-pass membrane protein</topology>
    </subcellularLocation>
</comment>
<feature type="transmembrane region" description="Helical" evidence="6">
    <location>
        <begin position="362"/>
        <end position="383"/>
    </location>
</feature>
<evidence type="ECO:0000256" key="5">
    <source>
        <dbReference type="ARBA" id="ARBA00023136"/>
    </source>
</evidence>
<evidence type="ECO:0000313" key="7">
    <source>
        <dbReference type="EMBL" id="MBE1206162.1"/>
    </source>
</evidence>
<feature type="transmembrane region" description="Helical" evidence="6">
    <location>
        <begin position="206"/>
        <end position="238"/>
    </location>
</feature>
<comment type="caution">
    <text evidence="7">The sequence shown here is derived from an EMBL/GenBank/DDBJ whole genome shotgun (WGS) entry which is preliminary data.</text>
</comment>
<keyword evidence="2 6" id="KW-1003">Cell membrane</keyword>
<keyword evidence="4 6" id="KW-1133">Transmembrane helix</keyword>
<keyword evidence="6" id="KW-0050">Antiport</keyword>
<dbReference type="PANTHER" id="PTHR30341">
    <property type="entry name" value="SODIUM ION/PROTON ANTIPORTER NHAA-RELATED"/>
    <property type="match status" value="1"/>
</dbReference>
<evidence type="ECO:0000256" key="4">
    <source>
        <dbReference type="ARBA" id="ARBA00022989"/>
    </source>
</evidence>